<dbReference type="eggNOG" id="KOG1187">
    <property type="taxonomic scope" value="Eukaryota"/>
</dbReference>
<keyword evidence="5 14" id="KW-0808">Transferase</keyword>
<dbReference type="OrthoDB" id="4062651at2759"/>
<keyword evidence="3" id="KW-1003">Cell membrane</keyword>
<protein>
    <recommendedName>
        <fullName evidence="2">non-specific serine/threonine protein kinase</fullName>
        <ecNumber evidence="2">2.7.11.1</ecNumber>
    </recommendedName>
</protein>
<evidence type="ECO:0000256" key="5">
    <source>
        <dbReference type="ARBA" id="ARBA00022679"/>
    </source>
</evidence>
<evidence type="ECO:0000256" key="10">
    <source>
        <dbReference type="ARBA" id="ARBA00048679"/>
    </source>
</evidence>
<dbReference type="InterPro" id="IPR001245">
    <property type="entry name" value="Ser-Thr/Tyr_kinase_cat_dom"/>
</dbReference>
<dbReference type="CDD" id="cd14066">
    <property type="entry name" value="STKc_IRAK"/>
    <property type="match status" value="1"/>
</dbReference>
<dbReference type="InterPro" id="IPR017441">
    <property type="entry name" value="Protein_kinase_ATP_BS"/>
</dbReference>
<dbReference type="Gene3D" id="3.30.200.20">
    <property type="entry name" value="Phosphorylase Kinase, domain 1"/>
    <property type="match status" value="1"/>
</dbReference>
<dbReference type="FunFam" id="1.10.510.10:FF:000095">
    <property type="entry name" value="protein STRUBBELIG-RECEPTOR FAMILY 8"/>
    <property type="match status" value="1"/>
</dbReference>
<evidence type="ECO:0000256" key="9">
    <source>
        <dbReference type="ARBA" id="ARBA00047899"/>
    </source>
</evidence>
<comment type="subcellular location">
    <subcellularLocation>
        <location evidence="1">Cell membrane</location>
    </subcellularLocation>
</comment>
<evidence type="ECO:0000313" key="15">
    <source>
        <dbReference type="Proteomes" id="UP000008311"/>
    </source>
</evidence>
<dbReference type="InterPro" id="IPR008271">
    <property type="entry name" value="Ser/Thr_kinase_AS"/>
</dbReference>
<dbReference type="EC" id="2.7.11.1" evidence="2"/>
<dbReference type="PROSITE" id="PS50011">
    <property type="entry name" value="PROTEIN_KINASE_DOM"/>
    <property type="match status" value="1"/>
</dbReference>
<keyword evidence="3" id="KW-0472">Membrane</keyword>
<evidence type="ECO:0000256" key="7">
    <source>
        <dbReference type="ARBA" id="ARBA00022777"/>
    </source>
</evidence>
<reference evidence="15" key="1">
    <citation type="journal article" date="2010" name="Nat. Biotechnol.">
        <title>Draft genome sequence of the oilseed species Ricinus communis.</title>
        <authorList>
            <person name="Chan A.P."/>
            <person name="Crabtree J."/>
            <person name="Zhao Q."/>
            <person name="Lorenzi H."/>
            <person name="Orvis J."/>
            <person name="Puiu D."/>
            <person name="Melake-Berhan A."/>
            <person name="Jones K.M."/>
            <person name="Redman J."/>
            <person name="Chen G."/>
            <person name="Cahoon E.B."/>
            <person name="Gedil M."/>
            <person name="Stanke M."/>
            <person name="Haas B.J."/>
            <person name="Wortman J.R."/>
            <person name="Fraser-Liggett C.M."/>
            <person name="Ravel J."/>
            <person name="Rabinowicz P.D."/>
        </authorList>
    </citation>
    <scope>NUCLEOTIDE SEQUENCE [LARGE SCALE GENOMIC DNA]</scope>
    <source>
        <strain evidence="15">cv. Hale</strain>
    </source>
</reference>
<dbReference type="OMA" id="GTHEDSR"/>
<evidence type="ECO:0000256" key="2">
    <source>
        <dbReference type="ARBA" id="ARBA00012513"/>
    </source>
</evidence>
<dbReference type="GO" id="GO:0005886">
    <property type="term" value="C:plasma membrane"/>
    <property type="evidence" value="ECO:0007669"/>
    <property type="project" value="UniProtKB-SubCell"/>
</dbReference>
<dbReference type="InParanoid" id="B9S716"/>
<keyword evidence="8 11" id="KW-0067">ATP-binding</keyword>
<dbReference type="InterPro" id="IPR000719">
    <property type="entry name" value="Prot_kinase_dom"/>
</dbReference>
<dbReference type="Gene3D" id="1.10.510.10">
    <property type="entry name" value="Transferase(Phosphotransferase) domain 1"/>
    <property type="match status" value="1"/>
</dbReference>
<dbReference type="STRING" id="3988.B9S716"/>
<dbReference type="InterPro" id="IPR050823">
    <property type="entry name" value="Plant_Ser_Thr_Prot_Kinase"/>
</dbReference>
<dbReference type="KEGG" id="rcu:8281378"/>
<dbReference type="EMBL" id="EQ973883">
    <property type="protein sequence ID" value="EEF40595.1"/>
    <property type="molecule type" value="Genomic_DNA"/>
</dbReference>
<evidence type="ECO:0000256" key="1">
    <source>
        <dbReference type="ARBA" id="ARBA00004236"/>
    </source>
</evidence>
<proteinExistence type="inferred from homology"/>
<dbReference type="Pfam" id="PF07714">
    <property type="entry name" value="PK_Tyr_Ser-Thr"/>
    <property type="match status" value="1"/>
</dbReference>
<organism evidence="14 15">
    <name type="scientific">Ricinus communis</name>
    <name type="common">Castor bean</name>
    <dbReference type="NCBI Taxonomy" id="3988"/>
    <lineage>
        <taxon>Eukaryota</taxon>
        <taxon>Viridiplantae</taxon>
        <taxon>Streptophyta</taxon>
        <taxon>Embryophyta</taxon>
        <taxon>Tracheophyta</taxon>
        <taxon>Spermatophyta</taxon>
        <taxon>Magnoliopsida</taxon>
        <taxon>eudicotyledons</taxon>
        <taxon>Gunneridae</taxon>
        <taxon>Pentapetalae</taxon>
        <taxon>rosids</taxon>
        <taxon>fabids</taxon>
        <taxon>Malpighiales</taxon>
        <taxon>Euphorbiaceae</taxon>
        <taxon>Acalyphoideae</taxon>
        <taxon>Acalypheae</taxon>
        <taxon>Ricinus</taxon>
    </lineage>
</organism>
<comment type="catalytic activity">
    <reaction evidence="9">
        <text>L-threonyl-[protein] + ATP = O-phospho-L-threonyl-[protein] + ADP + H(+)</text>
        <dbReference type="Rhea" id="RHEA:46608"/>
        <dbReference type="Rhea" id="RHEA-COMP:11060"/>
        <dbReference type="Rhea" id="RHEA-COMP:11605"/>
        <dbReference type="ChEBI" id="CHEBI:15378"/>
        <dbReference type="ChEBI" id="CHEBI:30013"/>
        <dbReference type="ChEBI" id="CHEBI:30616"/>
        <dbReference type="ChEBI" id="CHEBI:61977"/>
        <dbReference type="ChEBI" id="CHEBI:456216"/>
        <dbReference type="EC" id="2.7.11.1"/>
    </reaction>
</comment>
<sequence>MGICWGSPVDEPNPYPPRPTTISHLSQDASIAISNSSWQTVASTNFTTWISQVSSSLTNLGANNQSSREITDEVLSHGGITAGEHLRVFTYAQLKAATRNFRSDMIVGRGGYGKVYKGGLKEKVPSEGIKKLVIAVKTLDTRSRQGFKEWLAEVNILGSLSHPNLVKLLGYCLEGGKFFLVYEFVQNGSLNYHLFGKGSLRPLPWTVRFKIAKGMARGLAYMHTLDAPIIHRDFKSSNVLLDKCYDAKISDFGLAFLGSAAGTSNLKTSVLGTYGYAPPEFIASGHLYVKSDVYSFGVVLVEMLTGLRATDKRRPKAQIVLVNWVKPYLSNKRKLKKVMDSRLEGKYPYSEASEIAQLAIKCLHNEAHLRPSMKEVAETMERIEASRHKRNRA</sequence>
<dbReference type="PROSITE" id="PS00108">
    <property type="entry name" value="PROTEIN_KINASE_ST"/>
    <property type="match status" value="1"/>
</dbReference>
<feature type="binding site" evidence="11">
    <location>
        <position position="137"/>
    </location>
    <ligand>
        <name>ATP</name>
        <dbReference type="ChEBI" id="CHEBI:30616"/>
    </ligand>
</feature>
<dbReference type="InterPro" id="IPR011009">
    <property type="entry name" value="Kinase-like_dom_sf"/>
</dbReference>
<evidence type="ECO:0000259" key="13">
    <source>
        <dbReference type="PROSITE" id="PS50011"/>
    </source>
</evidence>
<evidence type="ECO:0000256" key="12">
    <source>
        <dbReference type="RuleBase" id="RU000304"/>
    </source>
</evidence>
<dbReference type="FunFam" id="3.30.200.20:FF:000228">
    <property type="entry name" value="Serine/threonine-protein kinase BIK1"/>
    <property type="match status" value="1"/>
</dbReference>
<keyword evidence="7 14" id="KW-0418">Kinase</keyword>
<dbReference type="SUPFAM" id="SSF56112">
    <property type="entry name" value="Protein kinase-like (PK-like)"/>
    <property type="match status" value="1"/>
</dbReference>
<feature type="domain" description="Protein kinase" evidence="13">
    <location>
        <begin position="101"/>
        <end position="383"/>
    </location>
</feature>
<evidence type="ECO:0000256" key="6">
    <source>
        <dbReference type="ARBA" id="ARBA00022741"/>
    </source>
</evidence>
<dbReference type="Proteomes" id="UP000008311">
    <property type="component" value="Unassembled WGS sequence"/>
</dbReference>
<comment type="similarity">
    <text evidence="12">Belongs to the protein kinase superfamily.</text>
</comment>
<evidence type="ECO:0000256" key="11">
    <source>
        <dbReference type="PROSITE-ProRule" id="PRU10141"/>
    </source>
</evidence>
<name>B9S716_RICCO</name>
<dbReference type="GO" id="GO:0005524">
    <property type="term" value="F:ATP binding"/>
    <property type="evidence" value="ECO:0007669"/>
    <property type="project" value="UniProtKB-UniRule"/>
</dbReference>
<keyword evidence="6 11" id="KW-0547">Nucleotide-binding</keyword>
<evidence type="ECO:0000256" key="8">
    <source>
        <dbReference type="ARBA" id="ARBA00022840"/>
    </source>
</evidence>
<dbReference type="GO" id="GO:0106310">
    <property type="term" value="F:protein serine kinase activity"/>
    <property type="evidence" value="ECO:0007669"/>
    <property type="project" value="RHEA"/>
</dbReference>
<evidence type="ECO:0000256" key="4">
    <source>
        <dbReference type="ARBA" id="ARBA00022527"/>
    </source>
</evidence>
<keyword evidence="4 12" id="KW-0723">Serine/threonine-protein kinase</keyword>
<accession>B9S716</accession>
<gene>
    <name evidence="14" type="ORF">RCOM_1331460</name>
</gene>
<dbReference type="PANTHER" id="PTHR45621">
    <property type="entry name" value="OS01G0588500 PROTEIN-RELATED"/>
    <property type="match status" value="1"/>
</dbReference>
<dbReference type="AlphaFoldDB" id="B9S716"/>
<evidence type="ECO:0000256" key="3">
    <source>
        <dbReference type="ARBA" id="ARBA00022475"/>
    </source>
</evidence>
<keyword evidence="15" id="KW-1185">Reference proteome</keyword>
<dbReference type="GO" id="GO:0004674">
    <property type="term" value="F:protein serine/threonine kinase activity"/>
    <property type="evidence" value="ECO:0007669"/>
    <property type="project" value="UniProtKB-KW"/>
</dbReference>
<dbReference type="PROSITE" id="PS00107">
    <property type="entry name" value="PROTEIN_KINASE_ATP"/>
    <property type="match status" value="1"/>
</dbReference>
<evidence type="ECO:0000313" key="14">
    <source>
        <dbReference type="EMBL" id="EEF40595.1"/>
    </source>
</evidence>
<comment type="catalytic activity">
    <reaction evidence="10">
        <text>L-seryl-[protein] + ATP = O-phospho-L-seryl-[protein] + ADP + H(+)</text>
        <dbReference type="Rhea" id="RHEA:17989"/>
        <dbReference type="Rhea" id="RHEA-COMP:9863"/>
        <dbReference type="Rhea" id="RHEA-COMP:11604"/>
        <dbReference type="ChEBI" id="CHEBI:15378"/>
        <dbReference type="ChEBI" id="CHEBI:29999"/>
        <dbReference type="ChEBI" id="CHEBI:30616"/>
        <dbReference type="ChEBI" id="CHEBI:83421"/>
        <dbReference type="ChEBI" id="CHEBI:456216"/>
        <dbReference type="EC" id="2.7.11.1"/>
    </reaction>
</comment>